<keyword evidence="4 5" id="KW-0472">Membrane</keyword>
<dbReference type="InterPro" id="IPR034804">
    <property type="entry name" value="SQR/QFR_C/D"/>
</dbReference>
<feature type="transmembrane region" description="Helical" evidence="5">
    <location>
        <begin position="12"/>
        <end position="38"/>
    </location>
</feature>
<keyword evidence="1" id="KW-1003">Cell membrane</keyword>
<dbReference type="EMBL" id="AP017368">
    <property type="protein sequence ID" value="BAV91556.1"/>
    <property type="molecule type" value="Genomic_DNA"/>
</dbReference>
<evidence type="ECO:0000256" key="4">
    <source>
        <dbReference type="ARBA" id="ARBA00023136"/>
    </source>
</evidence>
<sequence>MYDNIKRSNEPIFWALFGAGGTFGAVCAPALILSLLILYPYLGEGTTPGVFYRFLDTFIGRLFLAVFIALTAWSGLHRLVHTLHDLKVHWSKLPLVCYGAALLITVLALYGAFACRL</sequence>
<dbReference type="GO" id="GO:0006106">
    <property type="term" value="P:fumarate metabolic process"/>
    <property type="evidence" value="ECO:0007669"/>
    <property type="project" value="InterPro"/>
</dbReference>
<keyword evidence="7" id="KW-1185">Reference proteome</keyword>
<dbReference type="GO" id="GO:0016020">
    <property type="term" value="C:membrane"/>
    <property type="evidence" value="ECO:0007669"/>
    <property type="project" value="InterPro"/>
</dbReference>
<evidence type="ECO:0000256" key="3">
    <source>
        <dbReference type="ARBA" id="ARBA00022989"/>
    </source>
</evidence>
<dbReference type="Pfam" id="PF02313">
    <property type="entry name" value="Fumarate_red_D"/>
    <property type="match status" value="1"/>
</dbReference>
<organism evidence="6 7">
    <name type="scientific">Candidatus Desulfovibrio trichonymphae</name>
    <dbReference type="NCBI Taxonomy" id="1725232"/>
    <lineage>
        <taxon>Bacteria</taxon>
        <taxon>Pseudomonadati</taxon>
        <taxon>Thermodesulfobacteriota</taxon>
        <taxon>Desulfovibrionia</taxon>
        <taxon>Desulfovibrionales</taxon>
        <taxon>Desulfovibrionaceae</taxon>
        <taxon>Desulfovibrio</taxon>
    </lineage>
</organism>
<dbReference type="InterPro" id="IPR003418">
    <property type="entry name" value="Fumarate_red_D"/>
</dbReference>
<evidence type="ECO:0000256" key="2">
    <source>
        <dbReference type="ARBA" id="ARBA00022692"/>
    </source>
</evidence>
<dbReference type="KEGG" id="dtr:RSDT_0044"/>
<proteinExistence type="predicted"/>
<feature type="transmembrane region" description="Helical" evidence="5">
    <location>
        <begin position="93"/>
        <end position="113"/>
    </location>
</feature>
<dbReference type="RefSeq" id="WP_096399104.1">
    <property type="nucleotide sequence ID" value="NZ_AP017368.1"/>
</dbReference>
<dbReference type="AlphaFoldDB" id="A0A1J1DUU1"/>
<dbReference type="SUPFAM" id="SSF81343">
    <property type="entry name" value="Fumarate reductase respiratory complex transmembrane subunits"/>
    <property type="match status" value="1"/>
</dbReference>
<reference evidence="6 7" key="1">
    <citation type="journal article" date="2017" name="ISME J.">
        <title>Genome of 'Ca. Desulfovibrio trichonymphae', an H2-oxidizing bacterium in a tripartite symbiotic system within a protist cell in the termite gut.</title>
        <authorList>
            <person name="Kuwahara H."/>
            <person name="Yuki M."/>
            <person name="Izawa K."/>
            <person name="Ohkuma M."/>
            <person name="Hongoh Y."/>
        </authorList>
    </citation>
    <scope>NUCLEOTIDE SEQUENCE [LARGE SCALE GENOMIC DNA]</scope>
    <source>
        <strain evidence="6 7">Rs-N31</strain>
    </source>
</reference>
<dbReference type="Gene3D" id="1.20.1300.10">
    <property type="entry name" value="Fumarate reductase/succinate dehydrogenase, transmembrane subunit"/>
    <property type="match status" value="1"/>
</dbReference>
<feature type="transmembrane region" description="Helical" evidence="5">
    <location>
        <begin position="50"/>
        <end position="73"/>
    </location>
</feature>
<evidence type="ECO:0000313" key="7">
    <source>
        <dbReference type="Proteomes" id="UP000242645"/>
    </source>
</evidence>
<name>A0A1J1DUU1_9BACT</name>
<dbReference type="Proteomes" id="UP000242645">
    <property type="component" value="Chromosome"/>
</dbReference>
<keyword evidence="3 5" id="KW-1133">Transmembrane helix</keyword>
<protein>
    <submittedName>
        <fullName evidence="6">Fumarate reductase subunit D</fullName>
    </submittedName>
</protein>
<evidence type="ECO:0000256" key="1">
    <source>
        <dbReference type="ARBA" id="ARBA00022475"/>
    </source>
</evidence>
<dbReference type="NCBIfam" id="NF003977">
    <property type="entry name" value="PRK05470.1-1"/>
    <property type="match status" value="1"/>
</dbReference>
<accession>A0A1J1DUU1</accession>
<gene>
    <name evidence="6" type="primary">frdD</name>
    <name evidence="6" type="ORF">RSDT_0044</name>
</gene>
<keyword evidence="2 5" id="KW-0812">Transmembrane</keyword>
<dbReference type="OrthoDB" id="9804636at2"/>
<evidence type="ECO:0000313" key="6">
    <source>
        <dbReference type="EMBL" id="BAV91556.1"/>
    </source>
</evidence>
<evidence type="ECO:0000256" key="5">
    <source>
        <dbReference type="SAM" id="Phobius"/>
    </source>
</evidence>